<dbReference type="STRING" id="984262.SGRA_0400"/>
<dbReference type="HOGENOM" id="CLU_969402_0_0_10"/>
<keyword evidence="3" id="KW-1185">Reference proteome</keyword>
<name>H6L903_SAPGL</name>
<dbReference type="eggNOG" id="COG1403">
    <property type="taxonomic scope" value="Bacteria"/>
</dbReference>
<evidence type="ECO:0000313" key="3">
    <source>
        <dbReference type="Proteomes" id="UP000007519"/>
    </source>
</evidence>
<gene>
    <name evidence="2" type="ordered locus">SGRA_0400</name>
</gene>
<feature type="domain" description="HNH nuclease" evidence="1">
    <location>
        <begin position="45"/>
        <end position="111"/>
    </location>
</feature>
<evidence type="ECO:0000259" key="1">
    <source>
        <dbReference type="SMART" id="SM00507"/>
    </source>
</evidence>
<reference evidence="2 3" key="1">
    <citation type="journal article" date="2012" name="Stand. Genomic Sci.">
        <title>Complete genome sequencing and analysis of Saprospira grandis str. Lewin, a predatory marine bacterium.</title>
        <authorList>
            <person name="Saw J.H."/>
            <person name="Yuryev A."/>
            <person name="Kanbe M."/>
            <person name="Hou S."/>
            <person name="Young A.G."/>
            <person name="Aizawa S."/>
            <person name="Alam M."/>
        </authorList>
    </citation>
    <scope>NUCLEOTIDE SEQUENCE [LARGE SCALE GENOMIC DNA]</scope>
    <source>
        <strain evidence="2 3">Lewin</strain>
    </source>
</reference>
<dbReference type="KEGG" id="sgn:SGRA_0400"/>
<dbReference type="Gene3D" id="1.10.30.50">
    <property type="match status" value="1"/>
</dbReference>
<evidence type="ECO:0000313" key="2">
    <source>
        <dbReference type="EMBL" id="AFC23139.1"/>
    </source>
</evidence>
<dbReference type="RefSeq" id="WP_014373386.1">
    <property type="nucleotide sequence ID" value="NC_016940.1"/>
</dbReference>
<dbReference type="CDD" id="cd00085">
    <property type="entry name" value="HNHc"/>
    <property type="match status" value="1"/>
</dbReference>
<accession>H6L903</accession>
<dbReference type="SMART" id="SM00507">
    <property type="entry name" value="HNHc"/>
    <property type="match status" value="1"/>
</dbReference>
<dbReference type="OrthoDB" id="5918473at2"/>
<dbReference type="Proteomes" id="UP000007519">
    <property type="component" value="Chromosome"/>
</dbReference>
<protein>
    <submittedName>
        <fullName evidence="2">AAA ATPase</fullName>
    </submittedName>
</protein>
<dbReference type="EMBL" id="CP002831">
    <property type="protein sequence ID" value="AFC23139.1"/>
    <property type="molecule type" value="Genomic_DNA"/>
</dbReference>
<dbReference type="InterPro" id="IPR003615">
    <property type="entry name" value="HNH_nuc"/>
</dbReference>
<proteinExistence type="predicted"/>
<organism evidence="2 3">
    <name type="scientific">Saprospira grandis (strain Lewin)</name>
    <dbReference type="NCBI Taxonomy" id="984262"/>
    <lineage>
        <taxon>Bacteria</taxon>
        <taxon>Pseudomonadati</taxon>
        <taxon>Bacteroidota</taxon>
        <taxon>Saprospiria</taxon>
        <taxon>Saprospirales</taxon>
        <taxon>Saprospiraceae</taxon>
        <taxon>Saprospira</taxon>
    </lineage>
</organism>
<dbReference type="AlphaFoldDB" id="H6L903"/>
<sequence length="287" mass="34092">MVHRNKKFDAEPVLLVDPKWNDLKAKLLIEKHNHEVKSSCYRDTTIEALHTIYAGKCAICERKRGLELQVDHYRPKKTRNNKSEREYNQPGYYWLAYSWSNLIPLCSKCNNAKRNKFPLKGWTEISRVDSHTNTKGLDPFEPYNLIWLQQQEQPLLINPEVETEPERHFKFLKNGSIVGRTEEGKETIKICNLNRTDLRRERIEIREKYASKISAAIHDYISSRDQAELKGALKSIFKEIRENTHKNKAHSLYHIYIYHYFDLFIAPYLPNSVRARISHFFQEFKRL</sequence>